<proteinExistence type="predicted"/>
<accession>A0A0W8G420</accession>
<dbReference type="EMBL" id="LNQE01000278">
    <property type="protein sequence ID" value="KUG27877.1"/>
    <property type="molecule type" value="Genomic_DNA"/>
</dbReference>
<reference evidence="1" key="1">
    <citation type="journal article" date="2015" name="Proc. Natl. Acad. Sci. U.S.A.">
        <title>Networks of energetic and metabolic interactions define dynamics in microbial communities.</title>
        <authorList>
            <person name="Embree M."/>
            <person name="Liu J.K."/>
            <person name="Al-Bassam M.M."/>
            <person name="Zengler K."/>
        </authorList>
    </citation>
    <scope>NUCLEOTIDE SEQUENCE</scope>
</reference>
<gene>
    <name evidence="1" type="ORF">ASZ90_002269</name>
</gene>
<sequence>MDGGVGGAATGCVDAACSVDRAHPWRVCLGIRLAWTPCRGLTEGMPPRP</sequence>
<evidence type="ECO:0000313" key="1">
    <source>
        <dbReference type="EMBL" id="KUG27877.1"/>
    </source>
</evidence>
<organism evidence="1">
    <name type="scientific">hydrocarbon metagenome</name>
    <dbReference type="NCBI Taxonomy" id="938273"/>
    <lineage>
        <taxon>unclassified sequences</taxon>
        <taxon>metagenomes</taxon>
        <taxon>ecological metagenomes</taxon>
    </lineage>
</organism>
<protein>
    <submittedName>
        <fullName evidence="1">Uncharacterized protein</fullName>
    </submittedName>
</protein>
<comment type="caution">
    <text evidence="1">The sequence shown here is derived from an EMBL/GenBank/DDBJ whole genome shotgun (WGS) entry which is preliminary data.</text>
</comment>
<name>A0A0W8G420_9ZZZZ</name>
<dbReference type="AlphaFoldDB" id="A0A0W8G420"/>